<feature type="compositionally biased region" description="Acidic residues" evidence="2">
    <location>
        <begin position="62"/>
        <end position="104"/>
    </location>
</feature>
<dbReference type="OrthoDB" id="20949at2759"/>
<dbReference type="GO" id="GO:0000460">
    <property type="term" value="P:maturation of 5.8S rRNA"/>
    <property type="evidence" value="ECO:0007669"/>
    <property type="project" value="TreeGrafter"/>
</dbReference>
<dbReference type="PANTHER" id="PTHR13245">
    <property type="entry name" value="RRP15-LIKE PROTEIN"/>
    <property type="match status" value="1"/>
</dbReference>
<dbReference type="PANTHER" id="PTHR13245:SF14">
    <property type="entry name" value="RRP15-LIKE PROTEIN"/>
    <property type="match status" value="1"/>
</dbReference>
<organism evidence="3 4">
    <name type="scientific">Microthyrium microscopicum</name>
    <dbReference type="NCBI Taxonomy" id="703497"/>
    <lineage>
        <taxon>Eukaryota</taxon>
        <taxon>Fungi</taxon>
        <taxon>Dikarya</taxon>
        <taxon>Ascomycota</taxon>
        <taxon>Pezizomycotina</taxon>
        <taxon>Dothideomycetes</taxon>
        <taxon>Dothideomycetes incertae sedis</taxon>
        <taxon>Microthyriales</taxon>
        <taxon>Microthyriaceae</taxon>
        <taxon>Microthyrium</taxon>
    </lineage>
</organism>
<feature type="compositionally biased region" description="Polar residues" evidence="2">
    <location>
        <begin position="1"/>
        <end position="15"/>
    </location>
</feature>
<dbReference type="EMBL" id="MU004231">
    <property type="protein sequence ID" value="KAF2673032.1"/>
    <property type="molecule type" value="Genomic_DNA"/>
</dbReference>
<dbReference type="GO" id="GO:0030687">
    <property type="term" value="C:preribosome, large subunit precursor"/>
    <property type="evidence" value="ECO:0007669"/>
    <property type="project" value="TreeGrafter"/>
</dbReference>
<sequence length="265" mass="28870">MAPQGTKRQFSSSSKKAGLPVKRRKFKRQTDYHSSSDESDQEITVIPSGANAVQAQPTIQAGDDEDGTDDEVIEEDDDEVQMADTTSEDEFASGDSESDSEDEQQVTGPRKKRNDPTAFATSMSKILNSKLTTAKRADPVLSRSKDASAAAKELGDSRLEAKAKQKLRDEKRAKLDNGRVKDVMGLDSTNISTEDILAREKRLKKLAQKGVIRLFNAVLAAQLKGQEAAHGSSREGVVGIDKREQKVNEMSKQGFLDLIASGGKK</sequence>
<protein>
    <submittedName>
        <fullName evidence="3">Rrp15p-domain-containing protein</fullName>
    </submittedName>
</protein>
<feature type="region of interest" description="Disordered" evidence="2">
    <location>
        <begin position="1"/>
        <end position="173"/>
    </location>
</feature>
<dbReference type="Proteomes" id="UP000799302">
    <property type="component" value="Unassembled WGS sequence"/>
</dbReference>
<feature type="compositionally biased region" description="Polar residues" evidence="2">
    <location>
        <begin position="119"/>
        <end position="132"/>
    </location>
</feature>
<comment type="similarity">
    <text evidence="1">Belongs to the RRP15 family.</text>
</comment>
<evidence type="ECO:0000256" key="1">
    <source>
        <dbReference type="ARBA" id="ARBA00007462"/>
    </source>
</evidence>
<reference evidence="3" key="1">
    <citation type="journal article" date="2020" name="Stud. Mycol.">
        <title>101 Dothideomycetes genomes: a test case for predicting lifestyles and emergence of pathogens.</title>
        <authorList>
            <person name="Haridas S."/>
            <person name="Albert R."/>
            <person name="Binder M."/>
            <person name="Bloem J."/>
            <person name="Labutti K."/>
            <person name="Salamov A."/>
            <person name="Andreopoulos B."/>
            <person name="Baker S."/>
            <person name="Barry K."/>
            <person name="Bills G."/>
            <person name="Bluhm B."/>
            <person name="Cannon C."/>
            <person name="Castanera R."/>
            <person name="Culley D."/>
            <person name="Daum C."/>
            <person name="Ezra D."/>
            <person name="Gonzalez J."/>
            <person name="Henrissat B."/>
            <person name="Kuo A."/>
            <person name="Liang C."/>
            <person name="Lipzen A."/>
            <person name="Lutzoni F."/>
            <person name="Magnuson J."/>
            <person name="Mondo S."/>
            <person name="Nolan M."/>
            <person name="Ohm R."/>
            <person name="Pangilinan J."/>
            <person name="Park H.-J."/>
            <person name="Ramirez L."/>
            <person name="Alfaro M."/>
            <person name="Sun H."/>
            <person name="Tritt A."/>
            <person name="Yoshinaga Y."/>
            <person name="Zwiers L.-H."/>
            <person name="Turgeon B."/>
            <person name="Goodwin S."/>
            <person name="Spatafora J."/>
            <person name="Crous P."/>
            <person name="Grigoriev I."/>
        </authorList>
    </citation>
    <scope>NUCLEOTIDE SEQUENCE</scope>
    <source>
        <strain evidence="3">CBS 115976</strain>
    </source>
</reference>
<name>A0A6A6ULB5_9PEZI</name>
<dbReference type="InterPro" id="IPR012459">
    <property type="entry name" value="Rrp15"/>
</dbReference>
<dbReference type="Pfam" id="PF07890">
    <property type="entry name" value="Rrp15p"/>
    <property type="match status" value="1"/>
</dbReference>
<evidence type="ECO:0000313" key="3">
    <source>
        <dbReference type="EMBL" id="KAF2673032.1"/>
    </source>
</evidence>
<feature type="compositionally biased region" description="Basic and acidic residues" evidence="2">
    <location>
        <begin position="153"/>
        <end position="173"/>
    </location>
</feature>
<dbReference type="AlphaFoldDB" id="A0A6A6ULB5"/>
<gene>
    <name evidence="3" type="ORF">BT63DRAFT_421235</name>
</gene>
<feature type="compositionally biased region" description="Basic and acidic residues" evidence="2">
    <location>
        <begin position="135"/>
        <end position="146"/>
    </location>
</feature>
<proteinExistence type="inferred from homology"/>
<keyword evidence="4" id="KW-1185">Reference proteome</keyword>
<dbReference type="GO" id="GO:0000470">
    <property type="term" value="P:maturation of LSU-rRNA"/>
    <property type="evidence" value="ECO:0007669"/>
    <property type="project" value="TreeGrafter"/>
</dbReference>
<accession>A0A6A6ULB5</accession>
<evidence type="ECO:0000256" key="2">
    <source>
        <dbReference type="SAM" id="MobiDB-lite"/>
    </source>
</evidence>
<evidence type="ECO:0000313" key="4">
    <source>
        <dbReference type="Proteomes" id="UP000799302"/>
    </source>
</evidence>